<reference evidence="1" key="1">
    <citation type="journal article" date="2021" name="New Phytol.">
        <title>Evolutionary innovations through gain and loss of genes in the ectomycorrhizal Boletales.</title>
        <authorList>
            <person name="Wu G."/>
            <person name="Miyauchi S."/>
            <person name="Morin E."/>
            <person name="Kuo A."/>
            <person name="Drula E."/>
            <person name="Varga T."/>
            <person name="Kohler A."/>
            <person name="Feng B."/>
            <person name="Cao Y."/>
            <person name="Lipzen A."/>
            <person name="Daum C."/>
            <person name="Hundley H."/>
            <person name="Pangilinan J."/>
            <person name="Johnson J."/>
            <person name="Barry K."/>
            <person name="LaButti K."/>
            <person name="Ng V."/>
            <person name="Ahrendt S."/>
            <person name="Min B."/>
            <person name="Choi I.G."/>
            <person name="Park H."/>
            <person name="Plett J.M."/>
            <person name="Magnuson J."/>
            <person name="Spatafora J.W."/>
            <person name="Nagy L.G."/>
            <person name="Henrissat B."/>
            <person name="Grigoriev I.V."/>
            <person name="Yang Z.L."/>
            <person name="Xu J."/>
            <person name="Martin F.M."/>
        </authorList>
    </citation>
    <scope>NUCLEOTIDE SEQUENCE</scope>
    <source>
        <strain evidence="1">ATCC 28755</strain>
    </source>
</reference>
<gene>
    <name evidence="1" type="ORF">BJ138DRAFT_1013523</name>
</gene>
<protein>
    <submittedName>
        <fullName evidence="1">Uncharacterized protein</fullName>
    </submittedName>
</protein>
<dbReference type="EMBL" id="MU267850">
    <property type="protein sequence ID" value="KAH7908054.1"/>
    <property type="molecule type" value="Genomic_DNA"/>
</dbReference>
<name>A0ACB8A4B1_9AGAM</name>
<keyword evidence="2" id="KW-1185">Reference proteome</keyword>
<dbReference type="Proteomes" id="UP000790377">
    <property type="component" value="Unassembled WGS sequence"/>
</dbReference>
<accession>A0ACB8A4B1</accession>
<evidence type="ECO:0000313" key="1">
    <source>
        <dbReference type="EMBL" id="KAH7908054.1"/>
    </source>
</evidence>
<organism evidence="1 2">
    <name type="scientific">Hygrophoropsis aurantiaca</name>
    <dbReference type="NCBI Taxonomy" id="72124"/>
    <lineage>
        <taxon>Eukaryota</taxon>
        <taxon>Fungi</taxon>
        <taxon>Dikarya</taxon>
        <taxon>Basidiomycota</taxon>
        <taxon>Agaricomycotina</taxon>
        <taxon>Agaricomycetes</taxon>
        <taxon>Agaricomycetidae</taxon>
        <taxon>Boletales</taxon>
        <taxon>Coniophorineae</taxon>
        <taxon>Hygrophoropsidaceae</taxon>
        <taxon>Hygrophoropsis</taxon>
    </lineage>
</organism>
<comment type="caution">
    <text evidence="1">The sequence shown here is derived from an EMBL/GenBank/DDBJ whole genome shotgun (WGS) entry which is preliminary data.</text>
</comment>
<proteinExistence type="predicted"/>
<evidence type="ECO:0000313" key="2">
    <source>
        <dbReference type="Proteomes" id="UP000790377"/>
    </source>
</evidence>
<sequence>MHAERFVNLAPLSLLANMLGLWFKDVRTHPPLVLKFPPLDGEAEAVVPLSGLQDGGTRYAAFDSAHSSACSPSWKPSTPNRKTGLNLPNEMLSVDLRSLNLHLQLKVKEILGCSEAMWEWVCQHENPAMTRSEFDDLLVRFELDMREHAGLGSALARRFDWSVLRDGQTQTQTPTREHSASPHPSTRPSRAMRVFVAWKA</sequence>